<keyword evidence="4" id="KW-1185">Reference proteome</keyword>
<protein>
    <submittedName>
        <fullName evidence="3">Uncharacterized protein</fullName>
    </submittedName>
</protein>
<proteinExistence type="predicted"/>
<evidence type="ECO:0000313" key="3">
    <source>
        <dbReference type="EMBL" id="KAJ5086685.1"/>
    </source>
</evidence>
<reference evidence="3" key="2">
    <citation type="journal article" date="2023" name="IMA Fungus">
        <title>Comparative genomic study of the Penicillium genus elucidates a diverse pangenome and 15 lateral gene transfer events.</title>
        <authorList>
            <person name="Petersen C."/>
            <person name="Sorensen T."/>
            <person name="Nielsen M.R."/>
            <person name="Sondergaard T.E."/>
            <person name="Sorensen J.L."/>
            <person name="Fitzpatrick D.A."/>
            <person name="Frisvad J.C."/>
            <person name="Nielsen K.L."/>
        </authorList>
    </citation>
    <scope>NUCLEOTIDE SEQUENCE</scope>
    <source>
        <strain evidence="3">IBT 34128</strain>
    </source>
</reference>
<dbReference type="AlphaFoldDB" id="A0A9W9JYZ3"/>
<feature type="chain" id="PRO_5040759330" evidence="2">
    <location>
        <begin position="18"/>
        <end position="184"/>
    </location>
</feature>
<feature type="compositionally biased region" description="Low complexity" evidence="1">
    <location>
        <begin position="146"/>
        <end position="167"/>
    </location>
</feature>
<dbReference type="GeneID" id="81397686"/>
<feature type="signal peptide" evidence="2">
    <location>
        <begin position="1"/>
        <end position="17"/>
    </location>
</feature>
<reference evidence="3" key="1">
    <citation type="submission" date="2022-11" db="EMBL/GenBank/DDBJ databases">
        <authorList>
            <person name="Petersen C."/>
        </authorList>
    </citation>
    <scope>NUCLEOTIDE SEQUENCE</scope>
    <source>
        <strain evidence="3">IBT 34128</strain>
    </source>
</reference>
<dbReference type="EMBL" id="JAPMSZ010000010">
    <property type="protein sequence ID" value="KAJ5086685.1"/>
    <property type="molecule type" value="Genomic_DNA"/>
</dbReference>
<accession>A0A9W9JYZ3</accession>
<feature type="compositionally biased region" description="Gly residues" evidence="1">
    <location>
        <begin position="129"/>
        <end position="145"/>
    </location>
</feature>
<feature type="region of interest" description="Disordered" evidence="1">
    <location>
        <begin position="95"/>
        <end position="167"/>
    </location>
</feature>
<evidence type="ECO:0000313" key="4">
    <source>
        <dbReference type="Proteomes" id="UP001141434"/>
    </source>
</evidence>
<dbReference type="Proteomes" id="UP001141434">
    <property type="component" value="Unassembled WGS sequence"/>
</dbReference>
<keyword evidence="2" id="KW-0732">Signal</keyword>
<name>A0A9W9JYZ3_9EURO</name>
<organism evidence="3 4">
    <name type="scientific">Penicillium alfredii</name>
    <dbReference type="NCBI Taxonomy" id="1506179"/>
    <lineage>
        <taxon>Eukaryota</taxon>
        <taxon>Fungi</taxon>
        <taxon>Dikarya</taxon>
        <taxon>Ascomycota</taxon>
        <taxon>Pezizomycotina</taxon>
        <taxon>Eurotiomycetes</taxon>
        <taxon>Eurotiomycetidae</taxon>
        <taxon>Eurotiales</taxon>
        <taxon>Aspergillaceae</taxon>
        <taxon>Penicillium</taxon>
    </lineage>
</organism>
<comment type="caution">
    <text evidence="3">The sequence shown here is derived from an EMBL/GenBank/DDBJ whole genome shotgun (WGS) entry which is preliminary data.</text>
</comment>
<gene>
    <name evidence="3" type="ORF">NUU61_007992</name>
</gene>
<feature type="compositionally biased region" description="Low complexity" evidence="1">
    <location>
        <begin position="98"/>
        <end position="128"/>
    </location>
</feature>
<evidence type="ECO:0000256" key="2">
    <source>
        <dbReference type="SAM" id="SignalP"/>
    </source>
</evidence>
<evidence type="ECO:0000256" key="1">
    <source>
        <dbReference type="SAM" id="MobiDB-lite"/>
    </source>
</evidence>
<dbReference type="RefSeq" id="XP_056508810.1">
    <property type="nucleotide sequence ID" value="XM_056658517.1"/>
</dbReference>
<sequence length="184" mass="16967">MQLKTLVAVLFASVAAAAPAIDAENFTVPSGIASELRDSLPSSVLKEIATDPAAATRIASEYLANPASISSLPSDVQSWGSSALGAAESTVKPLVTPAPSAASGKGASGTQAASPSGSKGAGSDSGSDSGSGSGGSGSGKGGSGSGSNDNASSASSTGGAPAATGPLAMGVAGAAGLLGVAFAL</sequence>